<feature type="domain" description="NADP-dependent oxidoreductase" evidence="1">
    <location>
        <begin position="16"/>
        <end position="300"/>
    </location>
</feature>
<dbReference type="Gene3D" id="3.20.20.100">
    <property type="entry name" value="NADP-dependent oxidoreductase domain"/>
    <property type="match status" value="1"/>
</dbReference>
<proteinExistence type="predicted"/>
<dbReference type="AlphaFoldDB" id="A0A1D7QXW3"/>
<dbReference type="CDD" id="cd19086">
    <property type="entry name" value="AKR_AKR11C1"/>
    <property type="match status" value="1"/>
</dbReference>
<evidence type="ECO:0000259" key="1">
    <source>
        <dbReference type="Pfam" id="PF00248"/>
    </source>
</evidence>
<evidence type="ECO:0000313" key="2">
    <source>
        <dbReference type="EMBL" id="AOM83845.1"/>
    </source>
</evidence>
<dbReference type="EMBL" id="CP012502">
    <property type="protein sequence ID" value="AOM83845.1"/>
    <property type="molecule type" value="Genomic_DNA"/>
</dbReference>
<dbReference type="KEGG" id="bbev:BBEV_2506"/>
<dbReference type="RefSeq" id="WP_069365785.1">
    <property type="nucleotide sequence ID" value="NZ_CP012502.1"/>
</dbReference>
<sequence>MNRRAFGNTGIQVSEVGLGAWQLGNQYGDHGMKEEEGLHIVQEALKEGCNFFDTAPNYALGRSEMILGKALEGIRENVVISSKFGHHDDGEIDFNPARIRESVQKSMERLKTDYLDSLLLHNPPYEILSGNDPHFKIMKELQDEGVIRHFGVSVDTADEMFKALNETDSQVIEVMYNIFHQDPARAFQLAKEKGVAIIIKVPLDSGWLSGKYDTTSSFTDIRSRWTPEIIERRTAMFNHLKTIVPDDRSMIDHAMQFILARPEVATVIPGAKSVNQLKSNMETAKKTMDPEVRSAIEGMWEKELKENGLPW</sequence>
<protein>
    <submittedName>
        <fullName evidence="2">Oxidoreductase, aldo/ketoreductase family</fullName>
    </submittedName>
</protein>
<dbReference type="Pfam" id="PF00248">
    <property type="entry name" value="Aldo_ket_red"/>
    <property type="match status" value="1"/>
</dbReference>
<dbReference type="InterPro" id="IPR053135">
    <property type="entry name" value="AKR2_Oxidoreductase"/>
</dbReference>
<dbReference type="STRING" id="632773.BBEV_2506"/>
<dbReference type="PANTHER" id="PTHR43312:SF1">
    <property type="entry name" value="NADP-DEPENDENT OXIDOREDUCTASE DOMAIN-CONTAINING PROTEIN"/>
    <property type="match status" value="1"/>
</dbReference>
<dbReference type="InterPro" id="IPR023210">
    <property type="entry name" value="NADP_OxRdtase_dom"/>
</dbReference>
<gene>
    <name evidence="2" type="ORF">BBEV_2506</name>
</gene>
<dbReference type="InterPro" id="IPR036812">
    <property type="entry name" value="NAD(P)_OxRdtase_dom_sf"/>
</dbReference>
<dbReference type="Proteomes" id="UP000094463">
    <property type="component" value="Chromosome"/>
</dbReference>
<organism evidence="2 3">
    <name type="scientific">Salisediminibacterium beveridgei</name>
    <dbReference type="NCBI Taxonomy" id="632773"/>
    <lineage>
        <taxon>Bacteria</taxon>
        <taxon>Bacillati</taxon>
        <taxon>Bacillota</taxon>
        <taxon>Bacilli</taxon>
        <taxon>Bacillales</taxon>
        <taxon>Bacillaceae</taxon>
        <taxon>Salisediminibacterium</taxon>
    </lineage>
</organism>
<name>A0A1D7QXW3_9BACI</name>
<dbReference type="PANTHER" id="PTHR43312">
    <property type="entry name" value="D-THREO-ALDOSE 1-DEHYDROGENASE"/>
    <property type="match status" value="1"/>
</dbReference>
<dbReference type="SUPFAM" id="SSF51430">
    <property type="entry name" value="NAD(P)-linked oxidoreductase"/>
    <property type="match status" value="1"/>
</dbReference>
<keyword evidence="3" id="KW-1185">Reference proteome</keyword>
<evidence type="ECO:0000313" key="3">
    <source>
        <dbReference type="Proteomes" id="UP000094463"/>
    </source>
</evidence>
<accession>A0A1D7QXW3</accession>
<dbReference type="OrthoDB" id="9773828at2"/>
<reference evidence="2 3" key="1">
    <citation type="submission" date="2015-08" db="EMBL/GenBank/DDBJ databases">
        <title>The complete genome sequence of Bacillus beveridgei MLTeJB.</title>
        <authorList>
            <person name="Hanson T.E."/>
            <person name="Mesa C."/>
            <person name="Basesman S.M."/>
            <person name="Oremland R.S."/>
        </authorList>
    </citation>
    <scope>NUCLEOTIDE SEQUENCE [LARGE SCALE GENOMIC DNA]</scope>
    <source>
        <strain evidence="2 3">MLTeJB</strain>
    </source>
</reference>